<dbReference type="GO" id="GO:0030246">
    <property type="term" value="F:carbohydrate binding"/>
    <property type="evidence" value="ECO:0007669"/>
    <property type="project" value="InterPro"/>
</dbReference>
<dbReference type="PANTHER" id="PTHR46017">
    <property type="entry name" value="ALPHA-MANNOSIDASE 2C1"/>
    <property type="match status" value="1"/>
</dbReference>
<evidence type="ECO:0000256" key="3">
    <source>
        <dbReference type="ARBA" id="ARBA00022801"/>
    </source>
</evidence>
<dbReference type="PATRIC" id="fig|1432052.4.peg.1303"/>
<dbReference type="InterPro" id="IPR011013">
    <property type="entry name" value="Gal_mutarotase_sf_dom"/>
</dbReference>
<dbReference type="EMBL" id="MCGH01000002">
    <property type="protein sequence ID" value="ODM05272.1"/>
    <property type="molecule type" value="Genomic_DNA"/>
</dbReference>
<feature type="domain" description="Glycoside hydrolase family 38 central" evidence="5">
    <location>
        <begin position="296"/>
        <end position="369"/>
    </location>
</feature>
<dbReference type="SUPFAM" id="SSF88713">
    <property type="entry name" value="Glycoside hydrolase/deacetylase"/>
    <property type="match status" value="1"/>
</dbReference>
<dbReference type="Proteomes" id="UP000094067">
    <property type="component" value="Unassembled WGS sequence"/>
</dbReference>
<dbReference type="EC" id="3.2.1.170" evidence="6"/>
<dbReference type="CDD" id="cd10814">
    <property type="entry name" value="GH38N_AMII_SpGH38_like"/>
    <property type="match status" value="1"/>
</dbReference>
<dbReference type="RefSeq" id="WP_069151607.1">
    <property type="nucleotide sequence ID" value="NZ_MCGH01000002.1"/>
</dbReference>
<dbReference type="PANTHER" id="PTHR46017:SF2">
    <property type="entry name" value="MANNOSYLGLYCERATE HYDROLASE"/>
    <property type="match status" value="1"/>
</dbReference>
<evidence type="ECO:0000313" key="6">
    <source>
        <dbReference type="EMBL" id="ODM05272.1"/>
    </source>
</evidence>
<comment type="similarity">
    <text evidence="1">Belongs to the glycosyl hydrolase 38 family.</text>
</comment>
<dbReference type="Gene3D" id="3.20.110.10">
    <property type="entry name" value="Glycoside hydrolase 38, N terminal domain"/>
    <property type="match status" value="1"/>
</dbReference>
<dbReference type="InterPro" id="IPR037094">
    <property type="entry name" value="Glyco_hydro_38_cen_sf"/>
</dbReference>
<keyword evidence="2" id="KW-0479">Metal-binding</keyword>
<dbReference type="Gene3D" id="2.70.98.30">
    <property type="entry name" value="Golgi alpha-mannosidase II, domain 4"/>
    <property type="match status" value="1"/>
</dbReference>
<dbReference type="InterPro" id="IPR011330">
    <property type="entry name" value="Glyco_hydro/deAcase_b/a-brl"/>
</dbReference>
<dbReference type="Pfam" id="PF07748">
    <property type="entry name" value="Glyco_hydro_38C"/>
    <property type="match status" value="1"/>
</dbReference>
<dbReference type="Gene3D" id="1.20.1270.50">
    <property type="entry name" value="Glycoside hydrolase family 38, central domain"/>
    <property type="match status" value="1"/>
</dbReference>
<dbReference type="Gene3D" id="2.60.40.2210">
    <property type="match status" value="1"/>
</dbReference>
<dbReference type="InterPro" id="IPR011682">
    <property type="entry name" value="Glyco_hydro_38_C"/>
</dbReference>
<dbReference type="InterPro" id="IPR041509">
    <property type="entry name" value="GH38_beta-1"/>
</dbReference>
<reference evidence="6 7" key="1">
    <citation type="submission" date="2016-07" db="EMBL/GenBank/DDBJ databases">
        <title>Characterization of isolates of Eisenbergiella tayi derived from blood cultures, using whole genome sequencing.</title>
        <authorList>
            <person name="Burdz T."/>
            <person name="Wiebe D."/>
            <person name="Huynh C."/>
            <person name="Bernard K."/>
        </authorList>
    </citation>
    <scope>NUCLEOTIDE SEQUENCE [LARGE SCALE GENOMIC DNA]</scope>
    <source>
        <strain evidence="6 7">NML 110608</strain>
    </source>
</reference>
<dbReference type="SMART" id="SM00872">
    <property type="entry name" value="Alpha-mann_mid"/>
    <property type="match status" value="1"/>
</dbReference>
<dbReference type="InterPro" id="IPR027291">
    <property type="entry name" value="Glyco_hydro_38_N_sf"/>
</dbReference>
<organism evidence="6 7">
    <name type="scientific">Eisenbergiella tayi</name>
    <dbReference type="NCBI Taxonomy" id="1432052"/>
    <lineage>
        <taxon>Bacteria</taxon>
        <taxon>Bacillati</taxon>
        <taxon>Bacillota</taxon>
        <taxon>Clostridia</taxon>
        <taxon>Lachnospirales</taxon>
        <taxon>Lachnospiraceae</taxon>
        <taxon>Eisenbergiella</taxon>
    </lineage>
</organism>
<proteinExistence type="inferred from homology"/>
<keyword evidence="3 6" id="KW-0378">Hydrolase</keyword>
<evidence type="ECO:0000256" key="2">
    <source>
        <dbReference type="ARBA" id="ARBA00022723"/>
    </source>
</evidence>
<name>A0A1E3A919_9FIRM</name>
<dbReference type="GO" id="GO:0102546">
    <property type="term" value="F:mannosylglycerate hydrolase activity"/>
    <property type="evidence" value="ECO:0007669"/>
    <property type="project" value="UniProtKB-EC"/>
</dbReference>
<dbReference type="GO" id="GO:0009313">
    <property type="term" value="P:oligosaccharide catabolic process"/>
    <property type="evidence" value="ECO:0007669"/>
    <property type="project" value="TreeGrafter"/>
</dbReference>
<gene>
    <name evidence="6" type="primary">mngB_3</name>
    <name evidence="6" type="ORF">BEI61_01155</name>
</gene>
<dbReference type="GO" id="GO:0046872">
    <property type="term" value="F:metal ion binding"/>
    <property type="evidence" value="ECO:0007669"/>
    <property type="project" value="UniProtKB-KW"/>
</dbReference>
<dbReference type="InterPro" id="IPR000602">
    <property type="entry name" value="Glyco_hydro_38_N"/>
</dbReference>
<dbReference type="SUPFAM" id="SSF74650">
    <property type="entry name" value="Galactose mutarotase-like"/>
    <property type="match status" value="1"/>
</dbReference>
<keyword evidence="4 6" id="KW-0326">Glycosidase</keyword>
<dbReference type="InterPro" id="IPR015341">
    <property type="entry name" value="Glyco_hydro_38_cen"/>
</dbReference>
<dbReference type="Pfam" id="PF09261">
    <property type="entry name" value="Alpha-mann_mid"/>
    <property type="match status" value="1"/>
</dbReference>
<dbReference type="GO" id="GO:0004559">
    <property type="term" value="F:alpha-mannosidase activity"/>
    <property type="evidence" value="ECO:0007669"/>
    <property type="project" value="InterPro"/>
</dbReference>
<accession>A0A1E3A919</accession>
<comment type="caution">
    <text evidence="6">The sequence shown here is derived from an EMBL/GenBank/DDBJ whole genome shotgun (WGS) entry which is preliminary data.</text>
</comment>
<dbReference type="AlphaFoldDB" id="A0A1E3A919"/>
<evidence type="ECO:0000256" key="1">
    <source>
        <dbReference type="ARBA" id="ARBA00009792"/>
    </source>
</evidence>
<sequence>MKKQAHVISHSHWDREWYLPYEKHHCLEVEFMDRLLDTMERDPDFKSFHLDGQTIMLDDYLQVRPEKKEVVEKLVKEKRLYIGPWYILQDEWLTGSESNLRNLETGMREAARYGNVSKVGYFPDSFGNMGQAPQILLDAGIDCAAFGRGVKPTGFNNEVAENDNFTSQYSEMFWESPDGSRILGVLFANWYNNGMEVPAEPEEARKYWEEKLAGAMKFASTDHLLFMNGCDHQPVQTDLSQALRTAADLFPDITFIHSNFTDYCRCLKEEHKEDLAVIKGELRSQETDGWYTLANTASARIYLKQMNARCEALFVRAAEPLAAMAYEWGKEYPHDLLAYGWKTLMQNHPHDSICGCSVDAVHREMVTRFEKAEQVALHIIEESLAYLAAHMDCRKFREMDEEAVPFLVVNPTGYRKSQVAEAVLTVKKYPFKGSTVDACLEKAKTEKLPAYRIVDREGNTVPGRVEELPYAFGYDLPKDRFRNAYFGRRVRVTLEIEEMAPFTMDTYCLLPVEEEGEKENGNSLFTSENTMENRWLSCRVNDNGTVDITHKESGIVYREAVMLEDTRDIGNEYIYFKPVGEAPVLSRNAEAVISRVEDTPLRAAIRAEITMEIPVSADERLAEEIRDLVEFKNRKAGSSKETLFMTVAVTYVLERVGKGLKVEVEFDNQALDHRLRALVKTGLNTQWHYADSIFEAAKRSNSVSMVWENPCNAQHQQLFVNVHEDRGGMTIANKGLNEYEILPEQENTIALTLHRGVRELGDWGDFPTPQAQCLGRQKKEFCLIPHGEGNTLYRSYEEAYAFTSELWAAKAETGEGNIPDHYTFLEWSANTLLWTAWKVQEETGDFIFRVFNASEEPDKLVLQTDKRIYRSNVLGEKKEYQEGGETEVRGCGIYTAGLEKE</sequence>
<dbReference type="InterPro" id="IPR028995">
    <property type="entry name" value="Glyco_hydro_57/38_cen_sf"/>
</dbReference>
<evidence type="ECO:0000259" key="5">
    <source>
        <dbReference type="SMART" id="SM00872"/>
    </source>
</evidence>
<protein>
    <submittedName>
        <fullName evidence="6">Mannosylglycerate hydrolase</fullName>
        <ecNumber evidence="6">3.2.1.170</ecNumber>
    </submittedName>
</protein>
<dbReference type="Pfam" id="PF01074">
    <property type="entry name" value="Glyco_hydro_38N"/>
    <property type="match status" value="1"/>
</dbReference>
<evidence type="ECO:0000313" key="7">
    <source>
        <dbReference type="Proteomes" id="UP000094067"/>
    </source>
</evidence>
<dbReference type="Pfam" id="PF18438">
    <property type="entry name" value="Glyco_hydro_38"/>
    <property type="match status" value="1"/>
</dbReference>
<dbReference type="SUPFAM" id="SSF88688">
    <property type="entry name" value="Families 57/38 glycoside transferase middle domain"/>
    <property type="match status" value="1"/>
</dbReference>
<dbReference type="GO" id="GO:0006013">
    <property type="term" value="P:mannose metabolic process"/>
    <property type="evidence" value="ECO:0007669"/>
    <property type="project" value="InterPro"/>
</dbReference>
<evidence type="ECO:0000256" key="4">
    <source>
        <dbReference type="ARBA" id="ARBA00023295"/>
    </source>
</evidence>